<dbReference type="RefSeq" id="WP_130752417.1">
    <property type="nucleotide sequence ID" value="NZ_BBQY01000004.1"/>
</dbReference>
<organism evidence="1 2">
    <name type="scientific">Sphingobium xenophagum</name>
    <dbReference type="NCBI Taxonomy" id="121428"/>
    <lineage>
        <taxon>Bacteria</taxon>
        <taxon>Pseudomonadati</taxon>
        <taxon>Pseudomonadota</taxon>
        <taxon>Alphaproteobacteria</taxon>
        <taxon>Sphingomonadales</taxon>
        <taxon>Sphingomonadaceae</taxon>
        <taxon>Sphingobium</taxon>
    </lineage>
</organism>
<evidence type="ECO:0000313" key="1">
    <source>
        <dbReference type="EMBL" id="GBH30073.1"/>
    </source>
</evidence>
<reference evidence="1 2" key="1">
    <citation type="submission" date="2014-12" db="EMBL/GenBank/DDBJ databases">
        <title>Whole genome sequencing of Sphingobium xenophagum OW59.</title>
        <authorList>
            <person name="Ohta Y."/>
            <person name="Nishi S."/>
            <person name="Hatada Y."/>
        </authorList>
    </citation>
    <scope>NUCLEOTIDE SEQUENCE [LARGE SCALE GENOMIC DNA]</scope>
    <source>
        <strain evidence="1 2">OW59</strain>
    </source>
</reference>
<keyword evidence="2" id="KW-1185">Reference proteome</keyword>
<protein>
    <submittedName>
        <fullName evidence="1">Uncharacterized protein</fullName>
    </submittedName>
</protein>
<gene>
    <name evidence="1" type="ORF">MBESOW_P1327</name>
</gene>
<dbReference type="Proteomes" id="UP000290975">
    <property type="component" value="Unassembled WGS sequence"/>
</dbReference>
<proteinExistence type="predicted"/>
<name>A0A401J0C4_SPHXE</name>
<sequence length="441" mass="48859">MGAIAVQASPSFLFLENLDLSGDMHPAVQVHFHFGEQNIMTKKSYMPRWLDLRDEVAKSIGLLNAAIPDRQTINVLNNVTRTLMNKQALPDGIKKTFIENIRRRTQRTDFAYDGEIKLTANQIKYARQHGRDQIIAMPSAQAISSTFHPEHEKDELLAAFQRHFIHISSHIQPDFTLLSSILGLRAAQLLESWWRNEIKSNEINHERAMTCPSDEMKLAGSPETHDLAHSGHEPAALSGHAMIAHEPAAAGFPQARTIIENHGGEVMTREASAPVVQMPVRKTRRSEIAISYFHSDPDKAPSAMFEFGDERFSLIFATADHAEAKLSDVSTPKWMQWLEAAGGGDLRSKSRAAADKGRLSRYVMSPLYAAADKFGYKGPVEEDCVVILHWDGDVPGEATFVAGETVVNISLERFSNGEGQKPLFKGRAAMPTIEAEPAMAA</sequence>
<comment type="caution">
    <text evidence="1">The sequence shown here is derived from an EMBL/GenBank/DDBJ whole genome shotgun (WGS) entry which is preliminary data.</text>
</comment>
<evidence type="ECO:0000313" key="2">
    <source>
        <dbReference type="Proteomes" id="UP000290975"/>
    </source>
</evidence>
<dbReference type="EMBL" id="BBQY01000004">
    <property type="protein sequence ID" value="GBH30073.1"/>
    <property type="molecule type" value="Genomic_DNA"/>
</dbReference>
<dbReference type="AlphaFoldDB" id="A0A401J0C4"/>
<accession>A0A401J0C4</accession>